<evidence type="ECO:0000313" key="2">
    <source>
        <dbReference type="EMBL" id="VDP90931.1"/>
    </source>
</evidence>
<evidence type="ECO:0000313" key="4">
    <source>
        <dbReference type="WBParaSite" id="ECPE_0001369901-mRNA-1"/>
    </source>
</evidence>
<dbReference type="AlphaFoldDB" id="A0A183B374"/>
<feature type="signal peptide" evidence="1">
    <location>
        <begin position="1"/>
        <end position="19"/>
    </location>
</feature>
<reference evidence="2 3" key="2">
    <citation type="submission" date="2018-11" db="EMBL/GenBank/DDBJ databases">
        <authorList>
            <consortium name="Pathogen Informatics"/>
        </authorList>
    </citation>
    <scope>NUCLEOTIDE SEQUENCE [LARGE SCALE GENOMIC DNA]</scope>
    <source>
        <strain evidence="2 3">Egypt</strain>
    </source>
</reference>
<dbReference type="EMBL" id="UZAN01055618">
    <property type="protein sequence ID" value="VDP90931.1"/>
    <property type="molecule type" value="Genomic_DNA"/>
</dbReference>
<dbReference type="Proteomes" id="UP000272942">
    <property type="component" value="Unassembled WGS sequence"/>
</dbReference>
<dbReference type="WBParaSite" id="ECPE_0001369901-mRNA-1">
    <property type="protein sequence ID" value="ECPE_0001369901-mRNA-1"/>
    <property type="gene ID" value="ECPE_0001369901"/>
</dbReference>
<accession>A0A183B374</accession>
<evidence type="ECO:0000256" key="1">
    <source>
        <dbReference type="SAM" id="SignalP"/>
    </source>
</evidence>
<protein>
    <submittedName>
        <fullName evidence="4">Lipoprotein</fullName>
    </submittedName>
</protein>
<keyword evidence="3" id="KW-1185">Reference proteome</keyword>
<evidence type="ECO:0000313" key="3">
    <source>
        <dbReference type="Proteomes" id="UP000272942"/>
    </source>
</evidence>
<sequence length="250" mass="27949">MHAFCFFLVALSPYALIEAIGAGQLDAFEPKIIEATMSQKNQLYVEISAETTQWNPSIEILWNRKGKILQRFSVSPGKSLFAITSPCPGCRLLIRYHNEIIAVLSPMIEPNRTLSGSKQPTVMKCTKYGPFVYIVIKKEQSALSPLYEGFLFENRSGSARGKWYGYYGRIEVSSCDNCVLYVRELLSDGTYSAFSTEYRVTVPATNIELDTKASRSGGSQSNLIVVFFPCNGLQPPKPVHLSEIFCLESR</sequence>
<name>A0A183B374_9TREM</name>
<gene>
    <name evidence="2" type="ORF">ECPE_LOCUS13659</name>
</gene>
<organism evidence="4">
    <name type="scientific">Echinostoma caproni</name>
    <dbReference type="NCBI Taxonomy" id="27848"/>
    <lineage>
        <taxon>Eukaryota</taxon>
        <taxon>Metazoa</taxon>
        <taxon>Spiralia</taxon>
        <taxon>Lophotrochozoa</taxon>
        <taxon>Platyhelminthes</taxon>
        <taxon>Trematoda</taxon>
        <taxon>Digenea</taxon>
        <taxon>Plagiorchiida</taxon>
        <taxon>Echinostomata</taxon>
        <taxon>Echinostomatoidea</taxon>
        <taxon>Echinostomatidae</taxon>
        <taxon>Echinostoma</taxon>
    </lineage>
</organism>
<reference evidence="4" key="1">
    <citation type="submission" date="2016-06" db="UniProtKB">
        <authorList>
            <consortium name="WormBaseParasite"/>
        </authorList>
    </citation>
    <scope>IDENTIFICATION</scope>
</reference>
<keyword evidence="1" id="KW-0732">Signal</keyword>
<feature type="chain" id="PRO_5043138315" evidence="1">
    <location>
        <begin position="20"/>
        <end position="250"/>
    </location>
</feature>
<proteinExistence type="predicted"/>